<dbReference type="Proteomes" id="UP000515847">
    <property type="component" value="Chromosome"/>
</dbReference>
<dbReference type="OrthoDB" id="9897320at2"/>
<dbReference type="EMBL" id="CP045798">
    <property type="protein sequence ID" value="QNB45838.1"/>
    <property type="molecule type" value="Genomic_DNA"/>
</dbReference>
<organism evidence="1 2">
    <name type="scientific">Thermanaerosceptrum fracticalcis</name>
    <dbReference type="NCBI Taxonomy" id="1712410"/>
    <lineage>
        <taxon>Bacteria</taxon>
        <taxon>Bacillati</taxon>
        <taxon>Bacillota</taxon>
        <taxon>Clostridia</taxon>
        <taxon>Eubacteriales</taxon>
        <taxon>Peptococcaceae</taxon>
        <taxon>Thermanaerosceptrum</taxon>
    </lineage>
</organism>
<gene>
    <name evidence="1" type="ORF">BR63_05625</name>
</gene>
<name>A0A7G6E184_THEFR</name>
<reference evidence="1 2" key="1">
    <citation type="journal article" date="2019" name="Front. Microbiol.">
        <title>Thermoanaerosceptrum fracticalcis gen. nov. sp. nov., a Novel Fumarate-Fermenting Microorganism From a Deep Fractured Carbonate Aquifer of the US Great Basin.</title>
        <authorList>
            <person name="Hamilton-Brehm S.D."/>
            <person name="Stewart L.E."/>
            <person name="Zavarin M."/>
            <person name="Caldwell M."/>
            <person name="Lawson P.A."/>
            <person name="Onstott T.C."/>
            <person name="Grzymski J."/>
            <person name="Neveux I."/>
            <person name="Lollar B.S."/>
            <person name="Russell C.E."/>
            <person name="Moser D.P."/>
        </authorList>
    </citation>
    <scope>NUCLEOTIDE SEQUENCE [LARGE SCALE GENOMIC DNA]</scope>
    <source>
        <strain evidence="1 2">DRI-13</strain>
    </source>
</reference>
<evidence type="ECO:0000313" key="2">
    <source>
        <dbReference type="Proteomes" id="UP000515847"/>
    </source>
</evidence>
<keyword evidence="2" id="KW-1185">Reference proteome</keyword>
<sequence>MRLEIGPLRGEISLQKLQNVFLLIEKAVNYLDKGNFQNKIAGDDILSSASVSLNKLKWLEWPIPLVLPADPYSTTATADDDIGGYFMWDPGKYPGGTWYLEASLACNGATATCTLKGASVIGTVQSTSATMELKRSQVLTMPTTAQTIWVTLKTSNASYAAVLGGARLIYVP</sequence>
<dbReference type="RefSeq" id="WP_034424699.1">
    <property type="nucleotide sequence ID" value="NZ_CP045798.1"/>
</dbReference>
<dbReference type="AlphaFoldDB" id="A0A7G6E184"/>
<proteinExistence type="predicted"/>
<dbReference type="KEGG" id="tfr:BR63_05625"/>
<accession>A0A7G6E184</accession>
<protein>
    <submittedName>
        <fullName evidence="1">Uncharacterized protein</fullName>
    </submittedName>
</protein>
<evidence type="ECO:0000313" key="1">
    <source>
        <dbReference type="EMBL" id="QNB45838.1"/>
    </source>
</evidence>